<proteinExistence type="predicted"/>
<accession>A0A7Z9DW40</accession>
<evidence type="ECO:0000313" key="2">
    <source>
        <dbReference type="Proteomes" id="UP000182190"/>
    </source>
</evidence>
<dbReference type="Proteomes" id="UP000182190">
    <property type="component" value="Unassembled WGS sequence"/>
</dbReference>
<sequence>MGGEKFNHPRPDRVESANFNLVDKTHIDSPHNAKYYAFVKCKRCFCKIL</sequence>
<reference evidence="1" key="1">
    <citation type="submission" date="2019-10" db="EMBL/GenBank/DDBJ databases">
        <authorList>
            <consortium name="Genoscope - CEA"/>
            <person name="William W."/>
        </authorList>
    </citation>
    <scope>NUCLEOTIDE SEQUENCE [LARGE SCALE GENOMIC DNA]</scope>
    <source>
        <strain evidence="1">BBR_PRJEB10994</strain>
    </source>
</reference>
<protein>
    <submittedName>
        <fullName evidence="1">Uncharacterized protein</fullName>
    </submittedName>
</protein>
<gene>
    <name evidence="1" type="ORF">PL9631_110120</name>
</gene>
<keyword evidence="2" id="KW-1185">Reference proteome</keyword>
<name>A0A7Z9DW40_9CYAN</name>
<comment type="caution">
    <text evidence="1">The sequence shown here is derived from an EMBL/GenBank/DDBJ whole genome shotgun (WGS) entry which is preliminary data.</text>
</comment>
<dbReference type="EMBL" id="CZCS02000013">
    <property type="protein sequence ID" value="VXD14733.1"/>
    <property type="molecule type" value="Genomic_DNA"/>
</dbReference>
<evidence type="ECO:0000313" key="1">
    <source>
        <dbReference type="EMBL" id="VXD14733.1"/>
    </source>
</evidence>
<organism evidence="1 2">
    <name type="scientific">Planktothrix paucivesiculata PCC 9631</name>
    <dbReference type="NCBI Taxonomy" id="671071"/>
    <lineage>
        <taxon>Bacteria</taxon>
        <taxon>Bacillati</taxon>
        <taxon>Cyanobacteriota</taxon>
        <taxon>Cyanophyceae</taxon>
        <taxon>Oscillatoriophycideae</taxon>
        <taxon>Oscillatoriales</taxon>
        <taxon>Microcoleaceae</taxon>
        <taxon>Planktothrix</taxon>
    </lineage>
</organism>
<dbReference type="AlphaFoldDB" id="A0A7Z9DW40"/>